<dbReference type="Ensembl" id="ENSPKIT00000008510.1">
    <property type="protein sequence ID" value="ENSPKIP00000027739.1"/>
    <property type="gene ID" value="ENSPKIG00000009677.1"/>
</dbReference>
<keyword evidence="13" id="KW-0812">Transmembrane</keyword>
<dbReference type="InterPro" id="IPR015578">
    <property type="entry name" value="Neurotrophin-3"/>
</dbReference>
<dbReference type="GeneID" id="111859033"/>
<evidence type="ECO:0000256" key="13">
    <source>
        <dbReference type="SAM" id="Phobius"/>
    </source>
</evidence>
<evidence type="ECO:0000256" key="10">
    <source>
        <dbReference type="PIRSR" id="PIRSR001789-1"/>
    </source>
</evidence>
<dbReference type="PRINTS" id="PR00268">
    <property type="entry name" value="NGF"/>
</dbReference>
<dbReference type="GO" id="GO:0021675">
    <property type="term" value="P:nerve development"/>
    <property type="evidence" value="ECO:0007669"/>
    <property type="project" value="TreeGrafter"/>
</dbReference>
<feature type="region of interest" description="Disordered" evidence="12">
    <location>
        <begin position="117"/>
        <end position="139"/>
    </location>
</feature>
<comment type="similarity">
    <text evidence="3 11">Belongs to the NGF-beta family.</text>
</comment>
<evidence type="ECO:0000313" key="16">
    <source>
        <dbReference type="Proteomes" id="UP000261540"/>
    </source>
</evidence>
<dbReference type="PROSITE" id="PS50270">
    <property type="entry name" value="NGF_2"/>
    <property type="match status" value="1"/>
</dbReference>
<dbReference type="PANTHER" id="PTHR11589">
    <property type="entry name" value="NERVE GROWTH FACTOR NGF -RELATED"/>
    <property type="match status" value="1"/>
</dbReference>
<reference evidence="15" key="1">
    <citation type="submission" date="2025-08" db="UniProtKB">
        <authorList>
            <consortium name="Ensembl"/>
        </authorList>
    </citation>
    <scope>IDENTIFICATION</scope>
</reference>
<dbReference type="PANTHER" id="PTHR11589:SF4">
    <property type="entry name" value="NEUROTROPHIN-3"/>
    <property type="match status" value="1"/>
</dbReference>
<keyword evidence="13" id="KW-0472">Membrane</keyword>
<dbReference type="Pfam" id="PF00243">
    <property type="entry name" value="NGF"/>
    <property type="match status" value="1"/>
</dbReference>
<name>A0A3B3SAH4_9TELE</name>
<dbReference type="InterPro" id="IPR029034">
    <property type="entry name" value="Cystine-knot_cytokine"/>
</dbReference>
<dbReference type="FunFam" id="2.10.90.10:FF:000002">
    <property type="entry name" value="Brain-derived neurotrophic factor"/>
    <property type="match status" value="1"/>
</dbReference>
<dbReference type="GO" id="GO:0008021">
    <property type="term" value="C:synaptic vesicle"/>
    <property type="evidence" value="ECO:0007669"/>
    <property type="project" value="TreeGrafter"/>
</dbReference>
<dbReference type="GO" id="GO:0030424">
    <property type="term" value="C:axon"/>
    <property type="evidence" value="ECO:0007669"/>
    <property type="project" value="TreeGrafter"/>
</dbReference>
<dbReference type="RefSeq" id="XP_023697107.1">
    <property type="nucleotide sequence ID" value="XM_023841339.2"/>
</dbReference>
<protein>
    <recommendedName>
        <fullName evidence="4 11">Neurotrophin-3</fullName>
        <shortName evidence="11">NT-3</shortName>
    </recommendedName>
</protein>
<sequence length="276" mass="31246">MLMIIQVNLVMSILLYVMFLAYLCGIQAMSMDKRRPTPDPVNSLIIRLLQADIIRSQSVGETPGARAETASNGPWGSDYLGEAPAGRRVLGGDGYPERMALGFRNVPDLSEELLRQHKRHNSPRVVLSQRPPLQPPPMYLGDDYVSTAEMGNKTRRRRYTQHRSYRGEYSVCDSESQWVTDKTSAVDIRGRQVTVLGMIKTSGSDVKQYFYETKCKSSKPVKGGCRGIDDKHWNSQCKTSQTYVRALTSEKTSVSWNWIRIDTSCVCALSRKRRRT</sequence>
<organism evidence="15 16">
    <name type="scientific">Paramormyrops kingsleyae</name>
    <dbReference type="NCBI Taxonomy" id="1676925"/>
    <lineage>
        <taxon>Eukaryota</taxon>
        <taxon>Metazoa</taxon>
        <taxon>Chordata</taxon>
        <taxon>Craniata</taxon>
        <taxon>Vertebrata</taxon>
        <taxon>Euteleostomi</taxon>
        <taxon>Actinopterygii</taxon>
        <taxon>Neopterygii</taxon>
        <taxon>Teleostei</taxon>
        <taxon>Osteoglossocephala</taxon>
        <taxon>Osteoglossomorpha</taxon>
        <taxon>Osteoglossiformes</taxon>
        <taxon>Mormyridae</taxon>
        <taxon>Paramormyrops</taxon>
    </lineage>
</organism>
<evidence type="ECO:0000256" key="7">
    <source>
        <dbReference type="ARBA" id="ARBA00022729"/>
    </source>
</evidence>
<evidence type="ECO:0000256" key="2">
    <source>
        <dbReference type="ARBA" id="ARBA00004613"/>
    </source>
</evidence>
<dbReference type="GeneTree" id="ENSGT00390000007725"/>
<dbReference type="Pfam" id="PF19338">
    <property type="entry name" value="NTF3_N"/>
    <property type="match status" value="1"/>
</dbReference>
<dbReference type="PRINTS" id="PR01914">
    <property type="entry name" value="NEUROTROPHN3"/>
</dbReference>
<dbReference type="InterPro" id="IPR019846">
    <property type="entry name" value="Nerve_growth_factor_CS"/>
</dbReference>
<dbReference type="GO" id="GO:0043524">
    <property type="term" value="P:negative regulation of neuron apoptotic process"/>
    <property type="evidence" value="ECO:0007669"/>
    <property type="project" value="TreeGrafter"/>
</dbReference>
<evidence type="ECO:0000256" key="9">
    <source>
        <dbReference type="ARBA" id="ARBA00023157"/>
    </source>
</evidence>
<dbReference type="PIRSF" id="PIRSF001789">
    <property type="entry name" value="NGF"/>
    <property type="match status" value="1"/>
</dbReference>
<keyword evidence="13" id="KW-1133">Transmembrane helix</keyword>
<keyword evidence="6 11" id="KW-0165">Cleavage on pair of basic residues</keyword>
<feature type="disulfide bond" evidence="10">
    <location>
        <begin position="172"/>
        <end position="237"/>
    </location>
</feature>
<dbReference type="GO" id="GO:0038180">
    <property type="term" value="P:nerve growth factor signaling pathway"/>
    <property type="evidence" value="ECO:0007669"/>
    <property type="project" value="TreeGrafter"/>
</dbReference>
<dbReference type="InterPro" id="IPR020408">
    <property type="entry name" value="Nerve_growth_factor-like"/>
</dbReference>
<dbReference type="GO" id="GO:0005163">
    <property type="term" value="F:nerve growth factor receptor binding"/>
    <property type="evidence" value="ECO:0007669"/>
    <property type="project" value="TreeGrafter"/>
</dbReference>
<dbReference type="GO" id="GO:0030425">
    <property type="term" value="C:dendrite"/>
    <property type="evidence" value="ECO:0007669"/>
    <property type="project" value="TreeGrafter"/>
</dbReference>
<dbReference type="RefSeq" id="XP_023697109.1">
    <property type="nucleotide sequence ID" value="XM_023841341.2"/>
</dbReference>
<dbReference type="Proteomes" id="UP000261540">
    <property type="component" value="Unplaced"/>
</dbReference>
<keyword evidence="7" id="KW-0732">Signal</keyword>
<evidence type="ECO:0000256" key="4">
    <source>
        <dbReference type="ARBA" id="ARBA00018014"/>
    </source>
</evidence>
<dbReference type="GO" id="GO:0005615">
    <property type="term" value="C:extracellular space"/>
    <property type="evidence" value="ECO:0007669"/>
    <property type="project" value="TreeGrafter"/>
</dbReference>
<dbReference type="InterPro" id="IPR002072">
    <property type="entry name" value="Nerve_growth_factor-rel"/>
</dbReference>
<evidence type="ECO:0000256" key="3">
    <source>
        <dbReference type="ARBA" id="ARBA00010783"/>
    </source>
</evidence>
<dbReference type="GO" id="GO:0050804">
    <property type="term" value="P:modulation of chemical synaptic transmission"/>
    <property type="evidence" value="ECO:0007669"/>
    <property type="project" value="TreeGrafter"/>
</dbReference>
<keyword evidence="8 11" id="KW-0339">Growth factor</keyword>
<dbReference type="RefSeq" id="XP_023697108.1">
    <property type="nucleotide sequence ID" value="XM_023841340.2"/>
</dbReference>
<keyword evidence="16" id="KW-1185">Reference proteome</keyword>
<evidence type="ECO:0000256" key="5">
    <source>
        <dbReference type="ARBA" id="ARBA00022525"/>
    </source>
</evidence>
<feature type="transmembrane region" description="Helical" evidence="13">
    <location>
        <begin position="6"/>
        <end position="25"/>
    </location>
</feature>
<dbReference type="GO" id="GO:0007169">
    <property type="term" value="P:cell surface receptor protein tyrosine kinase signaling pathway"/>
    <property type="evidence" value="ECO:0007669"/>
    <property type="project" value="TreeGrafter"/>
</dbReference>
<dbReference type="GO" id="GO:0008083">
    <property type="term" value="F:growth factor activity"/>
    <property type="evidence" value="ECO:0007669"/>
    <property type="project" value="UniProtKB-KW"/>
</dbReference>
<proteinExistence type="inferred from homology"/>
<keyword evidence="9 10" id="KW-1015">Disulfide bond</keyword>
<comment type="subcellular location">
    <subcellularLocation>
        <location evidence="2 11">Secreted</location>
    </subcellularLocation>
</comment>
<evidence type="ECO:0000256" key="12">
    <source>
        <dbReference type="SAM" id="MobiDB-lite"/>
    </source>
</evidence>
<dbReference type="Gene3D" id="2.10.90.10">
    <property type="entry name" value="Cystine-knot cytokines"/>
    <property type="match status" value="1"/>
</dbReference>
<evidence type="ECO:0000256" key="1">
    <source>
        <dbReference type="ARBA" id="ARBA00003312"/>
    </source>
</evidence>
<dbReference type="SUPFAM" id="SSF57501">
    <property type="entry name" value="Cystine-knot cytokines"/>
    <property type="match status" value="1"/>
</dbReference>
<dbReference type="AlphaFoldDB" id="A0A3B3SAH4"/>
<feature type="domain" description="Nerve growth factor-related" evidence="14">
    <location>
        <begin position="164"/>
        <end position="268"/>
    </location>
</feature>
<keyword evidence="5 11" id="KW-0964">Secreted</keyword>
<evidence type="ECO:0000313" key="15">
    <source>
        <dbReference type="Ensembl" id="ENSPKIP00000027739.1"/>
    </source>
</evidence>
<feature type="disulfide bond" evidence="10">
    <location>
        <begin position="215"/>
        <end position="265"/>
    </location>
</feature>
<feature type="disulfide bond" evidence="10">
    <location>
        <begin position="225"/>
        <end position="267"/>
    </location>
</feature>
<comment type="function">
    <text evidence="1 11">Seems to promote the survival of visceral and proprioceptive sensory neurons.</text>
</comment>
<evidence type="ECO:0000259" key="14">
    <source>
        <dbReference type="SMART" id="SM00140"/>
    </source>
</evidence>
<dbReference type="PROSITE" id="PS00248">
    <property type="entry name" value="NGF_1"/>
    <property type="match status" value="1"/>
</dbReference>
<dbReference type="GO" id="GO:0048812">
    <property type="term" value="P:neuron projection morphogenesis"/>
    <property type="evidence" value="ECO:0007669"/>
    <property type="project" value="TreeGrafter"/>
</dbReference>
<dbReference type="InterPro" id="IPR045815">
    <property type="entry name" value="NTF3_N"/>
</dbReference>
<evidence type="ECO:0000256" key="8">
    <source>
        <dbReference type="ARBA" id="ARBA00023030"/>
    </source>
</evidence>
<evidence type="ECO:0000256" key="11">
    <source>
        <dbReference type="RuleBase" id="RU365037"/>
    </source>
</evidence>
<accession>A0A3B3SAH4</accession>
<reference evidence="15" key="2">
    <citation type="submission" date="2025-09" db="UniProtKB">
        <authorList>
            <consortium name="Ensembl"/>
        </authorList>
    </citation>
    <scope>IDENTIFICATION</scope>
</reference>
<evidence type="ECO:0000256" key="6">
    <source>
        <dbReference type="ARBA" id="ARBA00022685"/>
    </source>
</evidence>
<dbReference type="SMART" id="SM00140">
    <property type="entry name" value="NGF"/>
    <property type="match status" value="1"/>
</dbReference>